<protein>
    <submittedName>
        <fullName evidence="4">DnaD domain protein</fullName>
    </submittedName>
</protein>
<dbReference type="EMBL" id="JAPDHZ010000002">
    <property type="protein sequence ID" value="MDG0789626.1"/>
    <property type="molecule type" value="Genomic_DNA"/>
</dbReference>
<evidence type="ECO:0000313" key="4">
    <source>
        <dbReference type="EMBL" id="MDG0789626.1"/>
    </source>
</evidence>
<reference evidence="4 5" key="1">
    <citation type="submission" date="2022-10" db="EMBL/GenBank/DDBJ databases">
        <title>Comparative genomic analysis of Cohnella hashimotonis sp. nov., isolated from the International Space Station.</title>
        <authorList>
            <person name="Simpson A."/>
            <person name="Venkateswaran K."/>
        </authorList>
    </citation>
    <scope>NUCLEOTIDE SEQUENCE [LARGE SCALE GENOMIC DNA]</scope>
    <source>
        <strain evidence="4 5">DSM 18997</strain>
    </source>
</reference>
<dbReference type="Proteomes" id="UP001153387">
    <property type="component" value="Unassembled WGS sequence"/>
</dbReference>
<dbReference type="InterPro" id="IPR034829">
    <property type="entry name" value="DnaD-like_sf"/>
</dbReference>
<name>A0A9X4KCR7_9BACL</name>
<dbReference type="Pfam" id="PF07261">
    <property type="entry name" value="DnaB_2"/>
    <property type="match status" value="1"/>
</dbReference>
<feature type="domain" description="DnaD N-terminal" evidence="3">
    <location>
        <begin position="22"/>
        <end position="118"/>
    </location>
</feature>
<organism evidence="4 5">
    <name type="scientific">Cohnella ginsengisoli</name>
    <dbReference type="NCBI Taxonomy" id="425004"/>
    <lineage>
        <taxon>Bacteria</taxon>
        <taxon>Bacillati</taxon>
        <taxon>Bacillota</taxon>
        <taxon>Bacilli</taxon>
        <taxon>Bacillales</taxon>
        <taxon>Paenibacillaceae</taxon>
        <taxon>Cohnella</taxon>
    </lineage>
</organism>
<sequence>MSDAGGMAASLAEAYMDGAASIPYALLRVYRMLGLSDTDCMLLIQVVAFRQLEQNDFPTMEQLQQRLGASGAVIGESLQKLIRRGLIAIDEMSDPVSGIRAERYNLAGLFQAIAQLVVSGEAPVRAAGSQTPSAIQGAADFAAGARSVPEDGPHAETVSLFAVFEREFGRPISPMEAETIAGWLDQDKYAEELILFALKESVFAGKLSFRYMDRILLEWSRNRVRSVEDARAHAQRFRTGR</sequence>
<evidence type="ECO:0000256" key="1">
    <source>
        <dbReference type="ARBA" id="ARBA00093462"/>
    </source>
</evidence>
<dbReference type="RefSeq" id="WP_277563546.1">
    <property type="nucleotide sequence ID" value="NZ_JAPDHZ010000002.1"/>
</dbReference>
<dbReference type="PANTHER" id="PTHR37293">
    <property type="entry name" value="PHAGE REPLICATION PROTEIN-RELATED"/>
    <property type="match status" value="1"/>
</dbReference>
<accession>A0A9X4KCR7</accession>
<dbReference type="InterPro" id="IPR006343">
    <property type="entry name" value="DnaB/C_C"/>
</dbReference>
<keyword evidence="5" id="KW-1185">Reference proteome</keyword>
<dbReference type="PANTHER" id="PTHR37293:SF6">
    <property type="entry name" value="DNA REPLICATION PROTEIN DNAD"/>
    <property type="match status" value="1"/>
</dbReference>
<dbReference type="SUPFAM" id="SSF158499">
    <property type="entry name" value="DnaD domain-like"/>
    <property type="match status" value="1"/>
</dbReference>
<gene>
    <name evidence="4" type="ORF">OMP38_01220</name>
</gene>
<dbReference type="Gene3D" id="1.10.10.630">
    <property type="entry name" value="DnaD domain-like"/>
    <property type="match status" value="1"/>
</dbReference>
<dbReference type="InterPro" id="IPR053162">
    <property type="entry name" value="DnaD"/>
</dbReference>
<dbReference type="InterPro" id="IPR053843">
    <property type="entry name" value="DnaD_N"/>
</dbReference>
<comment type="caution">
    <text evidence="4">The sequence shown here is derived from an EMBL/GenBank/DDBJ whole genome shotgun (WGS) entry which is preliminary data.</text>
</comment>
<dbReference type="AlphaFoldDB" id="A0A9X4KCR7"/>
<proteinExistence type="inferred from homology"/>
<dbReference type="Gene3D" id="1.10.10.10">
    <property type="entry name" value="Winged helix-like DNA-binding domain superfamily/Winged helix DNA-binding domain"/>
    <property type="match status" value="1"/>
</dbReference>
<feature type="domain" description="DnaB/C C-terminal" evidence="2">
    <location>
        <begin position="161"/>
        <end position="233"/>
    </location>
</feature>
<evidence type="ECO:0000259" key="3">
    <source>
        <dbReference type="Pfam" id="PF21984"/>
    </source>
</evidence>
<dbReference type="NCBIfam" id="TIGR01446">
    <property type="entry name" value="DnaD_dom"/>
    <property type="match status" value="1"/>
</dbReference>
<evidence type="ECO:0000313" key="5">
    <source>
        <dbReference type="Proteomes" id="UP001153387"/>
    </source>
</evidence>
<evidence type="ECO:0000259" key="2">
    <source>
        <dbReference type="Pfam" id="PF07261"/>
    </source>
</evidence>
<dbReference type="Pfam" id="PF21984">
    <property type="entry name" value="DnaD_N"/>
    <property type="match status" value="1"/>
</dbReference>
<comment type="similarity">
    <text evidence="1">Belongs to the DnaB/DnaD family.</text>
</comment>
<dbReference type="InterPro" id="IPR036388">
    <property type="entry name" value="WH-like_DNA-bd_sf"/>
</dbReference>